<sequence length="605" mass="67794">MVDQWVCLLRTIGSSDTVQESSPNLNVSEPRPWSAWAIVAATMLAAAIAVSPNSADPDLWGHVQYGRDALREGLARTTTYSYTANGYRWINHENLSELALAIGVDTIGPAGLLVLKTLLGLAICLVPFWKTKDFAKNPLPVVVVALLIAVNLTNHWNVRPQLFSFGFFALLLLLIEFAFTGWQGHWNLPWLTTLRRGESAEAFSWNHRWVKLMWLAVPLCFLWTNTHGGFMAGVGVLCVYLVCRMIEAATMRKWQASGMLRRLMLMIVVTLLATLINPYSFGLHQWMLEALREPRPEITEWHPLYSLDMFSIAFIAMVSVMVLSLTFSRKPLDFTQLVVLTLVATQAVMHQRHAPFLAMLCGFWVTPHVVSAWNRVTQRNGDAERSPHPAVAWGVVVLVGILFAIPLFHRLSVMPVYRNTYPVSALEFLDKHNVHGKTIVSYNWAQYFIAARCGEGDSTVQFDGRFRTCYPQSVVDRHFDFILGDAPGMRHRKIAGPVDPTAALLEGDPKLVLLDRGQPHSEHVMEDVAGWTLLYQDSLAQIWGRSDLFNEPKSPEYLAPQQRSISDAEQIGYVAWPAIPPHDGDNHPSSQLARANGTPTSRGQP</sequence>
<feature type="transmembrane region" description="Helical" evidence="2">
    <location>
        <begin position="162"/>
        <end position="182"/>
    </location>
</feature>
<keyword evidence="2" id="KW-1133">Transmembrane helix</keyword>
<feature type="region of interest" description="Disordered" evidence="1">
    <location>
        <begin position="576"/>
        <end position="605"/>
    </location>
</feature>
<feature type="compositionally biased region" description="Polar residues" evidence="1">
    <location>
        <begin position="587"/>
        <end position="605"/>
    </location>
</feature>
<keyword evidence="4" id="KW-1185">Reference proteome</keyword>
<accession>A0A7V8V9W5</accession>
<evidence type="ECO:0008006" key="5">
    <source>
        <dbReference type="Google" id="ProtNLM"/>
    </source>
</evidence>
<dbReference type="EMBL" id="JABRWO010000017">
    <property type="protein sequence ID" value="MBA2117627.1"/>
    <property type="molecule type" value="Genomic_DNA"/>
</dbReference>
<evidence type="ECO:0000313" key="4">
    <source>
        <dbReference type="Proteomes" id="UP000551616"/>
    </source>
</evidence>
<feature type="transmembrane region" description="Helical" evidence="2">
    <location>
        <begin position="98"/>
        <end position="128"/>
    </location>
</feature>
<comment type="caution">
    <text evidence="3">The sequence shown here is derived from an EMBL/GenBank/DDBJ whole genome shotgun (WGS) entry which is preliminary data.</text>
</comment>
<name>A0A7V8V9W5_9BACT</name>
<evidence type="ECO:0000313" key="3">
    <source>
        <dbReference type="EMBL" id="MBA2117627.1"/>
    </source>
</evidence>
<keyword evidence="2" id="KW-0472">Membrane</keyword>
<protein>
    <recommendedName>
        <fullName evidence="5">Transmembrane protein</fullName>
    </recommendedName>
</protein>
<feature type="transmembrane region" description="Helical" evidence="2">
    <location>
        <begin position="134"/>
        <end position="150"/>
    </location>
</feature>
<gene>
    <name evidence="3" type="ORF">HOV93_48270</name>
</gene>
<evidence type="ECO:0000256" key="2">
    <source>
        <dbReference type="SAM" id="Phobius"/>
    </source>
</evidence>
<feature type="transmembrane region" description="Helical" evidence="2">
    <location>
        <begin position="390"/>
        <end position="408"/>
    </location>
</feature>
<keyword evidence="2" id="KW-0812">Transmembrane</keyword>
<dbReference type="AlphaFoldDB" id="A0A7V8V9W5"/>
<feature type="transmembrane region" description="Helical" evidence="2">
    <location>
        <begin position="354"/>
        <end position="370"/>
    </location>
</feature>
<proteinExistence type="predicted"/>
<evidence type="ECO:0000256" key="1">
    <source>
        <dbReference type="SAM" id="MobiDB-lite"/>
    </source>
</evidence>
<feature type="transmembrane region" description="Helical" evidence="2">
    <location>
        <begin position="212"/>
        <end position="242"/>
    </location>
</feature>
<organism evidence="3 4">
    <name type="scientific">Bremerella alba</name>
    <dbReference type="NCBI Taxonomy" id="980252"/>
    <lineage>
        <taxon>Bacteria</taxon>
        <taxon>Pseudomonadati</taxon>
        <taxon>Planctomycetota</taxon>
        <taxon>Planctomycetia</taxon>
        <taxon>Pirellulales</taxon>
        <taxon>Pirellulaceae</taxon>
        <taxon>Bremerella</taxon>
    </lineage>
</organism>
<dbReference type="Proteomes" id="UP000551616">
    <property type="component" value="Unassembled WGS sequence"/>
</dbReference>
<feature type="transmembrane region" description="Helical" evidence="2">
    <location>
        <begin position="304"/>
        <end position="327"/>
    </location>
</feature>
<reference evidence="3 4" key="1">
    <citation type="submission" date="2020-05" db="EMBL/GenBank/DDBJ databases">
        <title>Bremerella alba sp. nov., a novel planctomycete isolated from the surface of the macroalga Fucus spiralis.</title>
        <authorList>
            <person name="Godinho O."/>
            <person name="Botelho R."/>
            <person name="Albuquerque L."/>
            <person name="Wiegand S."/>
            <person name="Da Costa M.S."/>
            <person name="Lobo-Da-Cunha A."/>
            <person name="Jogler C."/>
            <person name="Lage O.M."/>
        </authorList>
    </citation>
    <scope>NUCLEOTIDE SEQUENCE [LARGE SCALE GENOMIC DNA]</scope>
    <source>
        <strain evidence="3 4">FF15</strain>
    </source>
</reference>
<feature type="transmembrane region" description="Helical" evidence="2">
    <location>
        <begin position="263"/>
        <end position="284"/>
    </location>
</feature>